<dbReference type="Proteomes" id="UP000199550">
    <property type="component" value="Unassembled WGS sequence"/>
</dbReference>
<evidence type="ECO:0000259" key="1">
    <source>
        <dbReference type="Pfam" id="PF12146"/>
    </source>
</evidence>
<proteinExistence type="predicted"/>
<gene>
    <name evidence="2" type="ORF">SAMN04488004_13425</name>
</gene>
<evidence type="ECO:0000313" key="2">
    <source>
        <dbReference type="EMBL" id="SFL63137.1"/>
    </source>
</evidence>
<organism evidence="2 3">
    <name type="scientific">Loktanella salsilacus</name>
    <dbReference type="NCBI Taxonomy" id="195913"/>
    <lineage>
        <taxon>Bacteria</taxon>
        <taxon>Pseudomonadati</taxon>
        <taxon>Pseudomonadota</taxon>
        <taxon>Alphaproteobacteria</taxon>
        <taxon>Rhodobacterales</taxon>
        <taxon>Roseobacteraceae</taxon>
        <taxon>Loktanella</taxon>
    </lineage>
</organism>
<dbReference type="AlphaFoldDB" id="A0A1I4JAA0"/>
<dbReference type="InterPro" id="IPR051044">
    <property type="entry name" value="MAG_DAG_Lipase"/>
</dbReference>
<dbReference type="STRING" id="195913.SAMN04488004_13425"/>
<feature type="domain" description="Serine aminopeptidase S33" evidence="1">
    <location>
        <begin position="45"/>
        <end position="296"/>
    </location>
</feature>
<sequence length="316" mass="34675">MEQAPFFTKIAEGPQGGQAFWARAEDGVRLRLAHWPSSSSARRGEGTVFIAPGRSGYIERYGHLAKRLGEAGLGTFVIDWRGHGLSDRLTEDPKICHVARFTDYQHDLDAMIQAARDLDLPRPWTLIGNSMGAAIALRGLVRGIELKACAFIGPMWGITLPPPVRSIAGVLSKCARLTGFGERFAPGQGGQPYVIRAPFEENTMTGNAEEFAYWQSQAKAHPELMIGGVSFGWLNESLKECRALAAMPSPEIPCLAFCGEADGDVDKEVIRTRMTNWPNGNYVLVPEGRHDLLSEKPEIREPVIDQILKLMGDSTS</sequence>
<dbReference type="InterPro" id="IPR022742">
    <property type="entry name" value="Hydrolase_4"/>
</dbReference>
<name>A0A1I4JAA0_9RHOB</name>
<protein>
    <submittedName>
        <fullName evidence="2">Lysophospholipase</fullName>
    </submittedName>
</protein>
<accession>A0A1I4JAA0</accession>
<dbReference type="EMBL" id="FOTF01000034">
    <property type="protein sequence ID" value="SFL63137.1"/>
    <property type="molecule type" value="Genomic_DNA"/>
</dbReference>
<dbReference type="SUPFAM" id="SSF53474">
    <property type="entry name" value="alpha/beta-Hydrolases"/>
    <property type="match status" value="1"/>
</dbReference>
<dbReference type="PANTHER" id="PTHR11614">
    <property type="entry name" value="PHOSPHOLIPASE-RELATED"/>
    <property type="match status" value="1"/>
</dbReference>
<dbReference type="InterPro" id="IPR029058">
    <property type="entry name" value="AB_hydrolase_fold"/>
</dbReference>
<dbReference type="RefSeq" id="WP_090191756.1">
    <property type="nucleotide sequence ID" value="NZ_FOTF01000034.1"/>
</dbReference>
<dbReference type="OrthoDB" id="9788260at2"/>
<reference evidence="2 3" key="1">
    <citation type="submission" date="2016-10" db="EMBL/GenBank/DDBJ databases">
        <authorList>
            <person name="de Groot N.N."/>
        </authorList>
    </citation>
    <scope>NUCLEOTIDE SEQUENCE [LARGE SCALE GENOMIC DNA]</scope>
    <source>
        <strain evidence="2 3">DSM 16199</strain>
    </source>
</reference>
<dbReference type="Gene3D" id="3.40.50.1820">
    <property type="entry name" value="alpha/beta hydrolase"/>
    <property type="match status" value="1"/>
</dbReference>
<keyword evidence="3" id="KW-1185">Reference proteome</keyword>
<evidence type="ECO:0000313" key="3">
    <source>
        <dbReference type="Proteomes" id="UP000199550"/>
    </source>
</evidence>
<dbReference type="Pfam" id="PF12146">
    <property type="entry name" value="Hydrolase_4"/>
    <property type="match status" value="1"/>
</dbReference>